<accession>A0A131XSU9</accession>
<keyword evidence="7" id="KW-0804">Transcription</keyword>
<dbReference type="GO" id="GO:0008270">
    <property type="term" value="F:zinc ion binding"/>
    <property type="evidence" value="ECO:0007669"/>
    <property type="project" value="UniProtKB-KW"/>
</dbReference>
<dbReference type="PANTHER" id="PTHR47772">
    <property type="entry name" value="ZINC FINGER PROTEIN 200"/>
    <property type="match status" value="1"/>
</dbReference>
<name>A0A131XSU9_IXORI</name>
<evidence type="ECO:0000256" key="1">
    <source>
        <dbReference type="ARBA" id="ARBA00004123"/>
    </source>
</evidence>
<comment type="subcellular location">
    <subcellularLocation>
        <location evidence="1">Nucleus</location>
    </subcellularLocation>
</comment>
<dbReference type="SMART" id="SM00355">
    <property type="entry name" value="ZnF_C2H2"/>
    <property type="match status" value="7"/>
</dbReference>
<evidence type="ECO:0000256" key="10">
    <source>
        <dbReference type="SAM" id="MobiDB-lite"/>
    </source>
</evidence>
<keyword evidence="3" id="KW-0677">Repeat</keyword>
<dbReference type="GO" id="GO:0005634">
    <property type="term" value="C:nucleus"/>
    <property type="evidence" value="ECO:0007669"/>
    <property type="project" value="UniProtKB-SubCell"/>
</dbReference>
<dbReference type="FunFam" id="3.30.160.60:FF:000086">
    <property type="entry name" value="transcription factor E4F1 isoform X1"/>
    <property type="match status" value="1"/>
</dbReference>
<dbReference type="SUPFAM" id="SSF57667">
    <property type="entry name" value="beta-beta-alpha zinc fingers"/>
    <property type="match status" value="5"/>
</dbReference>
<evidence type="ECO:0000256" key="9">
    <source>
        <dbReference type="PROSITE-ProRule" id="PRU00042"/>
    </source>
</evidence>
<dbReference type="PROSITE" id="PS00028">
    <property type="entry name" value="ZINC_FINGER_C2H2_1"/>
    <property type="match status" value="7"/>
</dbReference>
<evidence type="ECO:0000256" key="3">
    <source>
        <dbReference type="ARBA" id="ARBA00022737"/>
    </source>
</evidence>
<feature type="domain" description="C2H2-type" evidence="11">
    <location>
        <begin position="723"/>
        <end position="747"/>
    </location>
</feature>
<feature type="domain" description="C2H2-type" evidence="11">
    <location>
        <begin position="550"/>
        <end position="577"/>
    </location>
</feature>
<feature type="region of interest" description="Disordered" evidence="10">
    <location>
        <begin position="1"/>
        <end position="46"/>
    </location>
</feature>
<dbReference type="FunFam" id="3.30.160.60:FF:000446">
    <property type="entry name" value="Zinc finger protein"/>
    <property type="match status" value="1"/>
</dbReference>
<evidence type="ECO:0000313" key="12">
    <source>
        <dbReference type="EMBL" id="JAP69412.1"/>
    </source>
</evidence>
<feature type="domain" description="C2H2-type" evidence="11">
    <location>
        <begin position="493"/>
        <end position="520"/>
    </location>
</feature>
<evidence type="ECO:0000256" key="8">
    <source>
        <dbReference type="ARBA" id="ARBA00023242"/>
    </source>
</evidence>
<keyword evidence="5" id="KW-0862">Zinc</keyword>
<dbReference type="PANTHER" id="PTHR47772:SF13">
    <property type="entry name" value="GASTRULA ZINC FINGER PROTEIN XLCGF49.1-LIKE-RELATED"/>
    <property type="match status" value="1"/>
</dbReference>
<dbReference type="InterPro" id="IPR050636">
    <property type="entry name" value="C2H2-ZF_domain-containing"/>
</dbReference>
<evidence type="ECO:0000256" key="4">
    <source>
        <dbReference type="ARBA" id="ARBA00022771"/>
    </source>
</evidence>
<feature type="region of interest" description="Disordered" evidence="10">
    <location>
        <begin position="246"/>
        <end position="273"/>
    </location>
</feature>
<dbReference type="AlphaFoldDB" id="A0A131XSU9"/>
<dbReference type="Pfam" id="PF00096">
    <property type="entry name" value="zf-C2H2"/>
    <property type="match status" value="1"/>
</dbReference>
<feature type="domain" description="C2H2-type" evidence="11">
    <location>
        <begin position="465"/>
        <end position="492"/>
    </location>
</feature>
<reference evidence="12" key="1">
    <citation type="submission" date="2016-02" db="EMBL/GenBank/DDBJ databases">
        <title>RNAseq analyses of the midgut from blood- or serum-fed Ixodes ricinus ticks.</title>
        <authorList>
            <person name="Perner J."/>
            <person name="Provaznik J."/>
            <person name="Schrenkova J."/>
            <person name="Urbanova V."/>
            <person name="Ribeiro J.M."/>
            <person name="Kopacek P."/>
        </authorList>
    </citation>
    <scope>NUCLEOTIDE SEQUENCE</scope>
    <source>
        <tissue evidence="12">Gut</tissue>
    </source>
</reference>
<proteinExistence type="evidence at transcript level"/>
<feature type="compositionally biased region" description="Basic and acidic residues" evidence="10">
    <location>
        <begin position="222"/>
        <end position="231"/>
    </location>
</feature>
<feature type="domain" description="C2H2-type" evidence="11">
    <location>
        <begin position="431"/>
        <end position="458"/>
    </location>
</feature>
<keyword evidence="4 9" id="KW-0863">Zinc-finger</keyword>
<dbReference type="PROSITE" id="PS50157">
    <property type="entry name" value="ZINC_FINGER_C2H2_2"/>
    <property type="match status" value="9"/>
</dbReference>
<dbReference type="InterPro" id="IPR036236">
    <property type="entry name" value="Znf_C2H2_sf"/>
</dbReference>
<protein>
    <recommendedName>
        <fullName evidence="11">C2H2-type domain-containing protein</fullName>
    </recommendedName>
</protein>
<dbReference type="Gene3D" id="3.30.160.60">
    <property type="entry name" value="Classic Zinc Finger"/>
    <property type="match status" value="7"/>
</dbReference>
<feature type="region of interest" description="Disordered" evidence="10">
    <location>
        <begin position="222"/>
        <end position="241"/>
    </location>
</feature>
<evidence type="ECO:0000256" key="6">
    <source>
        <dbReference type="ARBA" id="ARBA00023015"/>
    </source>
</evidence>
<feature type="domain" description="C2H2-type" evidence="11">
    <location>
        <begin position="606"/>
        <end position="633"/>
    </location>
</feature>
<keyword evidence="8" id="KW-0539">Nucleus</keyword>
<feature type="domain" description="C2H2-type" evidence="11">
    <location>
        <begin position="578"/>
        <end position="605"/>
    </location>
</feature>
<keyword evidence="2" id="KW-0479">Metal-binding</keyword>
<dbReference type="EMBL" id="GEFM01006384">
    <property type="protein sequence ID" value="JAP69412.1"/>
    <property type="molecule type" value="mRNA"/>
</dbReference>
<evidence type="ECO:0000256" key="5">
    <source>
        <dbReference type="ARBA" id="ARBA00022833"/>
    </source>
</evidence>
<evidence type="ECO:0000256" key="7">
    <source>
        <dbReference type="ARBA" id="ARBA00023163"/>
    </source>
</evidence>
<evidence type="ECO:0000259" key="11">
    <source>
        <dbReference type="PROSITE" id="PS50157"/>
    </source>
</evidence>
<feature type="domain" description="C2H2-type" evidence="11">
    <location>
        <begin position="375"/>
        <end position="402"/>
    </location>
</feature>
<evidence type="ECO:0000256" key="2">
    <source>
        <dbReference type="ARBA" id="ARBA00022723"/>
    </source>
</evidence>
<organism evidence="12">
    <name type="scientific">Ixodes ricinus</name>
    <name type="common">Common tick</name>
    <name type="synonym">Acarus ricinus</name>
    <dbReference type="NCBI Taxonomy" id="34613"/>
    <lineage>
        <taxon>Eukaryota</taxon>
        <taxon>Metazoa</taxon>
        <taxon>Ecdysozoa</taxon>
        <taxon>Arthropoda</taxon>
        <taxon>Chelicerata</taxon>
        <taxon>Arachnida</taxon>
        <taxon>Acari</taxon>
        <taxon>Parasitiformes</taxon>
        <taxon>Ixodida</taxon>
        <taxon>Ixodoidea</taxon>
        <taxon>Ixodidae</taxon>
        <taxon>Ixodinae</taxon>
        <taxon>Ixodes</taxon>
    </lineage>
</organism>
<dbReference type="InterPro" id="IPR013087">
    <property type="entry name" value="Znf_C2H2_type"/>
</dbReference>
<sequence length="747" mass="83129">MKPAQAGRKEGAKTTSRLKATHTAKGGRIPPHDRAEQDGDSAASTVEDWHCRDAVFPFLSHEHPNVGQAASIVVKKEPEETPPAPTDESMYCDDFGRASTAQLHSEGRVDGPVSVKEEPDELAHLRIHEGSCSGTFDCTSSVPPHPGNPWVDGRLHVIEVPDAILPTPTDGGSRYGDRGRPLPSQLDLKEHWNNNCIVKEEQVDLAVPPAIERSCLEEPVRGDLPQAHKEEPGDDSCVPIQPEVDEADATSTSEGSDCEDADDPSSSPEPASGVQMVTVGVEKGPVQSERESSGCWKSGNSTLQQLDQGRHDKGERPRHIYHIGSVANVSKNNVALHARTQVEQRAFRFSVSHKAQTDRHSLDATANIQTDEAPLQCATCSKVFLPKESLVAPENIHIGGKPYECDTCAKRILRKFGFRDQQVAYTDRNRFKCPMCPKTFQWKHSLDIHQSEHCFSNTVAKVLPFGCFACKKKFACWADLHLHVSTHRAKEVYKHTTSLKAFQTKYHSTTHKEVHTGERPFKCPSCPEVFQKQNFLVVHVLKMHSNGRPFKCSTCPRAFLWKHELVSHERVHTDESPFKCPACSKAFVTQGDLLDHEKTHAVKRPSKCAACPKEFYYKKSLTRHKITHQPRHPIAYQCKDHISSDLFSRGSCTSSHERIQQDGIGCKPSTAGVAFVDEPHLNARKAVPIQPKAFTFGLPLPLKLPFQVKLPLNVLSNYKGEIHKCNSCTLAFTNEQHLRVHQAVHTR</sequence>
<keyword evidence="6" id="KW-0805">Transcription regulation</keyword>
<feature type="domain" description="C2H2-type" evidence="11">
    <location>
        <begin position="521"/>
        <end position="549"/>
    </location>
</feature>